<proteinExistence type="predicted"/>
<keyword evidence="2" id="KW-1185">Reference proteome</keyword>
<accession>A0A834G2H7</accession>
<reference evidence="1" key="1">
    <citation type="submission" date="2019-11" db="EMBL/GenBank/DDBJ databases">
        <authorList>
            <person name="Liu Y."/>
            <person name="Hou J."/>
            <person name="Li T.-Q."/>
            <person name="Guan C.-H."/>
            <person name="Wu X."/>
            <person name="Wu H.-Z."/>
            <person name="Ling F."/>
            <person name="Zhang R."/>
            <person name="Shi X.-G."/>
            <person name="Ren J.-P."/>
            <person name="Chen E.-F."/>
            <person name="Sun J.-M."/>
        </authorList>
    </citation>
    <scope>NUCLEOTIDE SEQUENCE</scope>
    <source>
        <strain evidence="1">Adult_tree_wgs_1</strain>
        <tissue evidence="1">Leaves</tissue>
    </source>
</reference>
<dbReference type="PANTHER" id="PTHR31170">
    <property type="entry name" value="BNAC04G53230D PROTEIN"/>
    <property type="match status" value="1"/>
</dbReference>
<dbReference type="InterPro" id="IPR004158">
    <property type="entry name" value="DUF247_pln"/>
</dbReference>
<gene>
    <name evidence="1" type="ORF">RHSIM_Rhsim12G0027100</name>
</gene>
<comment type="caution">
    <text evidence="1">The sequence shown here is derived from an EMBL/GenBank/DDBJ whole genome shotgun (WGS) entry which is preliminary data.</text>
</comment>
<dbReference type="Pfam" id="PF03140">
    <property type="entry name" value="DUF247"/>
    <property type="match status" value="1"/>
</dbReference>
<evidence type="ECO:0000313" key="2">
    <source>
        <dbReference type="Proteomes" id="UP000626092"/>
    </source>
</evidence>
<name>A0A834G2H7_RHOSS</name>
<dbReference type="EMBL" id="WJXA01000012">
    <property type="protein sequence ID" value="KAF7123179.1"/>
    <property type="molecule type" value="Genomic_DNA"/>
</dbReference>
<organism evidence="1 2">
    <name type="scientific">Rhododendron simsii</name>
    <name type="common">Sims's rhododendron</name>
    <dbReference type="NCBI Taxonomy" id="118357"/>
    <lineage>
        <taxon>Eukaryota</taxon>
        <taxon>Viridiplantae</taxon>
        <taxon>Streptophyta</taxon>
        <taxon>Embryophyta</taxon>
        <taxon>Tracheophyta</taxon>
        <taxon>Spermatophyta</taxon>
        <taxon>Magnoliopsida</taxon>
        <taxon>eudicotyledons</taxon>
        <taxon>Gunneridae</taxon>
        <taxon>Pentapetalae</taxon>
        <taxon>asterids</taxon>
        <taxon>Ericales</taxon>
        <taxon>Ericaceae</taxon>
        <taxon>Ericoideae</taxon>
        <taxon>Rhodoreae</taxon>
        <taxon>Rhododendron</taxon>
    </lineage>
</organism>
<protein>
    <submittedName>
        <fullName evidence="1">Uncharacterized protein</fullName>
    </submittedName>
</protein>
<dbReference type="Proteomes" id="UP000626092">
    <property type="component" value="Unassembled WGS sequence"/>
</dbReference>
<dbReference type="PANTHER" id="PTHR31170:SF18">
    <property type="entry name" value="(WILD MALAYSIAN BANANA) HYPOTHETICAL PROTEIN"/>
    <property type="match status" value="1"/>
</dbReference>
<sequence>MGKRLNNWAMQVEDELKIMTTTETAEMQQWNKQSIYKVPDFVKDLYAKVYRPRFVSLGPYHHVESHLEPMEKHKHRALLHFLKRSRKPLASYIAALAELMILDGCFMLEVMRTSTLEMDDYSANDPIFSKHGKLHIVPCIRRDMMMLENQLPICFFSPRLLLLKTRRELR</sequence>
<dbReference type="AlphaFoldDB" id="A0A834G2H7"/>
<evidence type="ECO:0000313" key="1">
    <source>
        <dbReference type="EMBL" id="KAF7123179.1"/>
    </source>
</evidence>
<dbReference type="OrthoDB" id="1695976at2759"/>